<proteinExistence type="predicted"/>
<evidence type="ECO:0000313" key="3">
    <source>
        <dbReference type="Proteomes" id="UP000252558"/>
    </source>
</evidence>
<protein>
    <submittedName>
        <fullName evidence="2">Glycosyltransferase family 1 protein</fullName>
    </submittedName>
</protein>
<keyword evidence="2" id="KW-0808">Transferase</keyword>
<dbReference type="AlphaFoldDB" id="A0A368N7A2"/>
<dbReference type="RefSeq" id="WP_114339668.1">
    <property type="nucleotide sequence ID" value="NZ_QPID01000012.1"/>
</dbReference>
<dbReference type="GO" id="GO:0016740">
    <property type="term" value="F:transferase activity"/>
    <property type="evidence" value="ECO:0007669"/>
    <property type="project" value="UniProtKB-KW"/>
</dbReference>
<comment type="caution">
    <text evidence="2">The sequence shown here is derived from an EMBL/GenBank/DDBJ whole genome shotgun (WGS) entry which is preliminary data.</text>
</comment>
<dbReference type="OrthoDB" id="654660at2"/>
<evidence type="ECO:0000256" key="1">
    <source>
        <dbReference type="SAM" id="Phobius"/>
    </source>
</evidence>
<keyword evidence="1" id="KW-1133">Transmembrane helix</keyword>
<keyword evidence="1" id="KW-0472">Membrane</keyword>
<dbReference type="Proteomes" id="UP000252558">
    <property type="component" value="Unassembled WGS sequence"/>
</dbReference>
<sequence length="347" mass="39437">MKESVAICVDDTGYGIQKDALILKNVLKDLGIDSIIFYKKNSNIQNYLPWRLRKFYFFTIAFICKVLAFFLKEKYTIMVHIQRINPLLAMRAKKNFLIPNQEWFSKSSVPLISLVDEVLTKSRYAEGIFKKIKCKTSYLGFTSGGPSRTSLLPLNQNPIRYLHRGGNSANRGTKTLINLWSKHPDWPPLTVLIGSHRLPDIAIPANVEIITKFLTEEEFAALMAAHPFHIHPTMVEGYGLTMSEGIAMGCVPIVTDAPPMNEIAKRDFSVLVKADKVGQQGLSDLFAVDTRALEDAIEKTTEMKENEVREMAQKGLTWHQENYKQFTHNVGTLFNCQTQSLYTESRR</sequence>
<keyword evidence="3" id="KW-1185">Reference proteome</keyword>
<name>A0A368N7A2_9GAMM</name>
<evidence type="ECO:0000313" key="2">
    <source>
        <dbReference type="EMBL" id="RCU45149.1"/>
    </source>
</evidence>
<dbReference type="Gene3D" id="3.40.50.2000">
    <property type="entry name" value="Glycogen Phosphorylase B"/>
    <property type="match status" value="1"/>
</dbReference>
<accession>A0A368N7A2</accession>
<gene>
    <name evidence="2" type="ORF">DU002_17120</name>
</gene>
<keyword evidence="1" id="KW-0812">Transmembrane</keyword>
<organism evidence="2 3">
    <name type="scientific">Corallincola holothuriorum</name>
    <dbReference type="NCBI Taxonomy" id="2282215"/>
    <lineage>
        <taxon>Bacteria</taxon>
        <taxon>Pseudomonadati</taxon>
        <taxon>Pseudomonadota</taxon>
        <taxon>Gammaproteobacteria</taxon>
        <taxon>Alteromonadales</taxon>
        <taxon>Psychromonadaceae</taxon>
        <taxon>Corallincola</taxon>
    </lineage>
</organism>
<reference evidence="2 3" key="1">
    <citation type="submission" date="2018-07" db="EMBL/GenBank/DDBJ databases">
        <title>Corallincola holothuriorum sp. nov., a new facultative anaerobe isolated from sea cucumber Apostichopus japonicus.</title>
        <authorList>
            <person name="Xia H."/>
        </authorList>
    </citation>
    <scope>NUCLEOTIDE SEQUENCE [LARGE SCALE GENOMIC DNA]</scope>
    <source>
        <strain evidence="2 3">C4</strain>
    </source>
</reference>
<dbReference type="EMBL" id="QPID01000012">
    <property type="protein sequence ID" value="RCU45149.1"/>
    <property type="molecule type" value="Genomic_DNA"/>
</dbReference>
<dbReference type="SUPFAM" id="SSF53756">
    <property type="entry name" value="UDP-Glycosyltransferase/glycogen phosphorylase"/>
    <property type="match status" value="1"/>
</dbReference>
<feature type="transmembrane region" description="Helical" evidence="1">
    <location>
        <begin position="55"/>
        <end position="71"/>
    </location>
</feature>